<dbReference type="GO" id="GO:0016811">
    <property type="term" value="F:hydrolase activity, acting on carbon-nitrogen (but not peptide) bonds, in linear amides"/>
    <property type="evidence" value="ECO:0007669"/>
    <property type="project" value="UniProtKB-ARBA"/>
</dbReference>
<dbReference type="SUPFAM" id="SSF56235">
    <property type="entry name" value="N-terminal nucleophile aminohydrolases (Ntn hydrolases)"/>
    <property type="match status" value="1"/>
</dbReference>
<organism evidence="4 5">
    <name type="scientific">Candidatus Francisella endociliophora</name>
    <dbReference type="NCBI Taxonomy" id="653937"/>
    <lineage>
        <taxon>Bacteria</taxon>
        <taxon>Pseudomonadati</taxon>
        <taxon>Pseudomonadota</taxon>
        <taxon>Gammaproteobacteria</taxon>
        <taxon>Thiotrichales</taxon>
        <taxon>Francisellaceae</taxon>
        <taxon>Francisella</taxon>
    </lineage>
</organism>
<feature type="binding site" evidence="2">
    <location>
        <begin position="216"/>
        <end position="219"/>
    </location>
    <ligand>
        <name>substrate</name>
    </ligand>
</feature>
<feature type="binding site" evidence="2">
    <location>
        <begin position="193"/>
        <end position="196"/>
    </location>
    <ligand>
        <name>substrate</name>
    </ligand>
</feature>
<dbReference type="RefSeq" id="WP_040008638.1">
    <property type="nucleotide sequence ID" value="NZ_CP009574.1"/>
</dbReference>
<dbReference type="KEGG" id="frf:LO80_03615"/>
<dbReference type="GO" id="GO:0005737">
    <property type="term" value="C:cytoplasm"/>
    <property type="evidence" value="ECO:0007669"/>
    <property type="project" value="TreeGrafter"/>
</dbReference>
<dbReference type="PANTHER" id="PTHR10188">
    <property type="entry name" value="L-ASPARAGINASE"/>
    <property type="match status" value="1"/>
</dbReference>
<reference evidence="4 5" key="1">
    <citation type="submission" date="2014-10" db="EMBL/GenBank/DDBJ databases">
        <title>Whole genome sequence of Francisella endociliophora strain FSC1006, isolated from a laboratory culture of the marine ciliate Euplotes raikovi.</title>
        <authorList>
            <person name="Granberg M."/>
            <person name="Backman S."/>
            <person name="Lundmark E."/>
            <person name="Nilsson E."/>
            <person name="Karlsson E."/>
            <person name="Thelaus J."/>
            <person name="Ohrman C."/>
            <person name="Larkeryd A."/>
            <person name="Stenberg P."/>
        </authorList>
    </citation>
    <scope>NUCLEOTIDE SEQUENCE [LARGE SCALE GENOMIC DNA]</scope>
    <source>
        <strain evidence="4 5">FSC1006</strain>
    </source>
</reference>
<dbReference type="Proteomes" id="UP000029672">
    <property type="component" value="Chromosome"/>
</dbReference>
<name>A0A097ENK7_9GAMM</name>
<keyword evidence="5" id="KW-1185">Reference proteome</keyword>
<evidence type="ECO:0000313" key="5">
    <source>
        <dbReference type="Proteomes" id="UP000029672"/>
    </source>
</evidence>
<evidence type="ECO:0000256" key="3">
    <source>
        <dbReference type="PIRSR" id="PIRSR600246-3"/>
    </source>
</evidence>
<accession>A0A097ENK7</accession>
<dbReference type="eggNOG" id="COG1446">
    <property type="taxonomic scope" value="Bacteria"/>
</dbReference>
<dbReference type="InterPro" id="IPR000246">
    <property type="entry name" value="Peptidase_T2"/>
</dbReference>
<dbReference type="AlphaFoldDB" id="A0A097ENK7"/>
<sequence>MILIANDEGRSGVPEAFKRLKNKENGLRAIIEGIKLVENDTTIKTVGRGSWPDILGNVTLDASVMDGNDLRTGSIGALKGYANPIEVAYEVMQRLHHEILVAEGANRFANEINATKIDNLLPEIKKVWLEHLNKHLTPKQKVNFPNIPLIELSKFAVDPEKIFDTTVYLSKDHKNTISSATSTSGWGWRYPGRLGDSPIIGAGSYADSRYGACACTHTGEMAIRCGTARSVVLYMKMGMSVKEAVLEAAKDLRHLKTGYLDELTIHAIDNQDNHFVTSFKGSEPVYYWVWTDDMNEPVKRQAKCIS</sequence>
<dbReference type="CDD" id="cd04513">
    <property type="entry name" value="Glycosylasparaginase"/>
    <property type="match status" value="1"/>
</dbReference>
<dbReference type="EMBL" id="CP009574">
    <property type="protein sequence ID" value="AIT09144.1"/>
    <property type="molecule type" value="Genomic_DNA"/>
</dbReference>
<dbReference type="STRING" id="1547445.LO80_03615"/>
<evidence type="ECO:0000313" key="4">
    <source>
        <dbReference type="EMBL" id="AIT09144.1"/>
    </source>
</evidence>
<dbReference type="Pfam" id="PF01112">
    <property type="entry name" value="Asparaginase_2"/>
    <property type="match status" value="1"/>
</dbReference>
<proteinExistence type="predicted"/>
<dbReference type="InterPro" id="IPR029055">
    <property type="entry name" value="Ntn_hydrolases_N"/>
</dbReference>
<dbReference type="OrthoDB" id="9780217at2"/>
<gene>
    <name evidence="4" type="ORF">LO80_03615</name>
</gene>
<evidence type="ECO:0000256" key="2">
    <source>
        <dbReference type="PIRSR" id="PIRSR600246-2"/>
    </source>
</evidence>
<dbReference type="Gene3D" id="3.60.20.30">
    <property type="entry name" value="(Glycosyl)asparaginase"/>
    <property type="match status" value="1"/>
</dbReference>
<feature type="site" description="Cleavage; by autolysis" evidence="3">
    <location>
        <begin position="164"/>
        <end position="165"/>
    </location>
</feature>
<dbReference type="PANTHER" id="PTHR10188:SF6">
    <property type="entry name" value="N(4)-(BETA-N-ACETYLGLUCOSAMINYL)-L-ASPARAGINASE"/>
    <property type="match status" value="1"/>
</dbReference>
<evidence type="ECO:0000256" key="1">
    <source>
        <dbReference type="PIRSR" id="PIRSR600246-1"/>
    </source>
</evidence>
<feature type="active site" description="Nucleophile" evidence="1">
    <location>
        <position position="165"/>
    </location>
</feature>
<dbReference type="HOGENOM" id="CLU_021603_0_1_6"/>
<protein>
    <submittedName>
        <fullName evidence="4">Asparaginase</fullName>
    </submittedName>
</protein>